<dbReference type="PANTHER" id="PTHR30427">
    <property type="entry name" value="TRANSCRIPTIONAL ACTIVATOR PROTEIN LYSR"/>
    <property type="match status" value="1"/>
</dbReference>
<dbReference type="AlphaFoldDB" id="A0A3Q8XMK5"/>
<organism evidence="7 8">
    <name type="scientific">Georhizobium profundi</name>
    <dbReference type="NCBI Taxonomy" id="2341112"/>
    <lineage>
        <taxon>Bacteria</taxon>
        <taxon>Pseudomonadati</taxon>
        <taxon>Pseudomonadota</taxon>
        <taxon>Alphaproteobacteria</taxon>
        <taxon>Hyphomicrobiales</taxon>
        <taxon>Rhizobiaceae</taxon>
        <taxon>Georhizobium</taxon>
    </lineage>
</organism>
<evidence type="ECO:0000256" key="4">
    <source>
        <dbReference type="ARBA" id="ARBA00023159"/>
    </source>
</evidence>
<proteinExistence type="inferred from homology"/>
<dbReference type="EMBL" id="CP032509">
    <property type="protein sequence ID" value="AZN71022.1"/>
    <property type="molecule type" value="Genomic_DNA"/>
</dbReference>
<dbReference type="GO" id="GO:0043565">
    <property type="term" value="F:sequence-specific DNA binding"/>
    <property type="evidence" value="ECO:0007669"/>
    <property type="project" value="TreeGrafter"/>
</dbReference>
<evidence type="ECO:0000256" key="5">
    <source>
        <dbReference type="ARBA" id="ARBA00023163"/>
    </source>
</evidence>
<keyword evidence="3" id="KW-0238">DNA-binding</keyword>
<gene>
    <name evidence="7" type="ORF">D5400_06795</name>
</gene>
<accession>A0A3Q8XMK5</accession>
<keyword evidence="2" id="KW-0805">Transcription regulation</keyword>
<evidence type="ECO:0000256" key="2">
    <source>
        <dbReference type="ARBA" id="ARBA00023015"/>
    </source>
</evidence>
<reference evidence="7 8" key="1">
    <citation type="submission" date="2018-09" db="EMBL/GenBank/DDBJ databases">
        <title>Marinorhizobium profundi gen. nov., sp. nov., isolated from a deep-sea sediment sample from the New Britain Trench and proposal of Marinorhizobiaceae fam. nov. in the order Rhizobiales of the class Alphaproteobacteria.</title>
        <authorList>
            <person name="Cao J."/>
        </authorList>
    </citation>
    <scope>NUCLEOTIDE SEQUENCE [LARGE SCALE GENOMIC DNA]</scope>
    <source>
        <strain evidence="7 8">WS11</strain>
    </source>
</reference>
<dbReference type="InterPro" id="IPR000847">
    <property type="entry name" value="LysR_HTH_N"/>
</dbReference>
<protein>
    <submittedName>
        <fullName evidence="7">LysR family transcriptional regulator</fullName>
    </submittedName>
</protein>
<dbReference type="InterPro" id="IPR005119">
    <property type="entry name" value="LysR_subst-bd"/>
</dbReference>
<dbReference type="InterPro" id="IPR036390">
    <property type="entry name" value="WH_DNA-bd_sf"/>
</dbReference>
<comment type="similarity">
    <text evidence="1">Belongs to the LysR transcriptional regulatory family.</text>
</comment>
<keyword evidence="8" id="KW-1185">Reference proteome</keyword>
<dbReference type="PROSITE" id="PS50931">
    <property type="entry name" value="HTH_LYSR"/>
    <property type="match status" value="1"/>
</dbReference>
<dbReference type="SUPFAM" id="SSF46785">
    <property type="entry name" value="Winged helix' DNA-binding domain"/>
    <property type="match status" value="1"/>
</dbReference>
<dbReference type="GO" id="GO:0010628">
    <property type="term" value="P:positive regulation of gene expression"/>
    <property type="evidence" value="ECO:0007669"/>
    <property type="project" value="TreeGrafter"/>
</dbReference>
<dbReference type="OrthoDB" id="7260751at2"/>
<dbReference type="RefSeq" id="WP_126008868.1">
    <property type="nucleotide sequence ID" value="NZ_CP032509.1"/>
</dbReference>
<evidence type="ECO:0000259" key="6">
    <source>
        <dbReference type="PROSITE" id="PS50931"/>
    </source>
</evidence>
<dbReference type="Pfam" id="PF00126">
    <property type="entry name" value="HTH_1"/>
    <property type="match status" value="1"/>
</dbReference>
<feature type="domain" description="HTH lysR-type" evidence="6">
    <location>
        <begin position="3"/>
        <end position="60"/>
    </location>
</feature>
<sequence length="314" mass="33943">MRPSAHQLECFSAVMRLGTATAAANVLNTSQPSVTRALKQLEDATRLQLFERREGRLHPTAEARELMAQVEASFTGLERIGHAAEMILRRRRGMVRIGCLPAFAQGFIARATASFLRDEPDRHVSLVPLTVRDLMRALRDQELDLGIVAFEVAASDELAAERFTDINEIALLPPGHRLAGSGAISLADLAGEAMIAIAVPDPYRRRAEAIMDAAGARPRHVVETATSHGVGSMVAAGLGVGIMNPITALDFLGSGATMLRLKDRLPFHTTLVTPRRLERPGAIRHCIAALNAERATSLERVDALLGQTKSAKED</sequence>
<dbReference type="SUPFAM" id="SSF53850">
    <property type="entry name" value="Periplasmic binding protein-like II"/>
    <property type="match status" value="1"/>
</dbReference>
<keyword evidence="4" id="KW-0010">Activator</keyword>
<dbReference type="GO" id="GO:0003700">
    <property type="term" value="F:DNA-binding transcription factor activity"/>
    <property type="evidence" value="ECO:0007669"/>
    <property type="project" value="InterPro"/>
</dbReference>
<evidence type="ECO:0000256" key="3">
    <source>
        <dbReference type="ARBA" id="ARBA00023125"/>
    </source>
</evidence>
<dbReference type="KEGG" id="abaw:D5400_06795"/>
<evidence type="ECO:0000313" key="8">
    <source>
        <dbReference type="Proteomes" id="UP000268192"/>
    </source>
</evidence>
<dbReference type="Gene3D" id="3.40.190.290">
    <property type="match status" value="1"/>
</dbReference>
<evidence type="ECO:0000313" key="7">
    <source>
        <dbReference type="EMBL" id="AZN71022.1"/>
    </source>
</evidence>
<dbReference type="Proteomes" id="UP000268192">
    <property type="component" value="Chromosome"/>
</dbReference>
<dbReference type="PRINTS" id="PR00039">
    <property type="entry name" value="HTHLYSR"/>
</dbReference>
<keyword evidence="5" id="KW-0804">Transcription</keyword>
<dbReference type="Pfam" id="PF03466">
    <property type="entry name" value="LysR_substrate"/>
    <property type="match status" value="1"/>
</dbReference>
<name>A0A3Q8XMK5_9HYPH</name>
<dbReference type="PANTHER" id="PTHR30427:SF1">
    <property type="entry name" value="TRANSCRIPTIONAL ACTIVATOR PROTEIN LYSR"/>
    <property type="match status" value="1"/>
</dbReference>
<evidence type="ECO:0000256" key="1">
    <source>
        <dbReference type="ARBA" id="ARBA00009437"/>
    </source>
</evidence>
<dbReference type="Gene3D" id="1.10.10.10">
    <property type="entry name" value="Winged helix-like DNA-binding domain superfamily/Winged helix DNA-binding domain"/>
    <property type="match status" value="1"/>
</dbReference>
<dbReference type="InterPro" id="IPR036388">
    <property type="entry name" value="WH-like_DNA-bd_sf"/>
</dbReference>